<dbReference type="Proteomes" id="UP000499080">
    <property type="component" value="Unassembled WGS sequence"/>
</dbReference>
<dbReference type="AlphaFoldDB" id="A0A4Y2JZM7"/>
<sequence>MERGCQYSGFESKDSDLSSDHHLARRNCEPACGNWRIYHQRGYMKTLNLELSLTLAFFFPGCLHPVAPVADVSASVSQSPRPYPNIYRRHTILF</sequence>
<protein>
    <submittedName>
        <fullName evidence="2">Uncharacterized protein</fullName>
    </submittedName>
</protein>
<accession>A0A4Y2JZM7</accession>
<name>A0A4Y2JZM7_ARAVE</name>
<comment type="caution">
    <text evidence="2">The sequence shown here is derived from an EMBL/GenBank/DDBJ whole genome shotgun (WGS) entry which is preliminary data.</text>
</comment>
<keyword evidence="3" id="KW-1185">Reference proteome</keyword>
<proteinExistence type="predicted"/>
<dbReference type="EMBL" id="BGPR01192371">
    <property type="protein sequence ID" value="GBM94975.1"/>
    <property type="molecule type" value="Genomic_DNA"/>
</dbReference>
<organism evidence="2 3">
    <name type="scientific">Araneus ventricosus</name>
    <name type="common">Orbweaver spider</name>
    <name type="synonym">Epeira ventricosa</name>
    <dbReference type="NCBI Taxonomy" id="182803"/>
    <lineage>
        <taxon>Eukaryota</taxon>
        <taxon>Metazoa</taxon>
        <taxon>Ecdysozoa</taxon>
        <taxon>Arthropoda</taxon>
        <taxon>Chelicerata</taxon>
        <taxon>Arachnida</taxon>
        <taxon>Araneae</taxon>
        <taxon>Araneomorphae</taxon>
        <taxon>Entelegynae</taxon>
        <taxon>Araneoidea</taxon>
        <taxon>Araneidae</taxon>
        <taxon>Araneus</taxon>
    </lineage>
</organism>
<gene>
    <name evidence="1" type="ORF">AVEN_268854_1</name>
    <name evidence="2" type="ORF">AVEN_60397_1</name>
</gene>
<evidence type="ECO:0000313" key="3">
    <source>
        <dbReference type="Proteomes" id="UP000499080"/>
    </source>
</evidence>
<dbReference type="EMBL" id="BGPR01192385">
    <property type="protein sequence ID" value="GBM95019.1"/>
    <property type="molecule type" value="Genomic_DNA"/>
</dbReference>
<evidence type="ECO:0000313" key="1">
    <source>
        <dbReference type="EMBL" id="GBM94975.1"/>
    </source>
</evidence>
<evidence type="ECO:0000313" key="2">
    <source>
        <dbReference type="EMBL" id="GBM95019.1"/>
    </source>
</evidence>
<reference evidence="2 3" key="1">
    <citation type="journal article" date="2019" name="Sci. Rep.">
        <title>Orb-weaving spider Araneus ventricosus genome elucidates the spidroin gene catalogue.</title>
        <authorList>
            <person name="Kono N."/>
            <person name="Nakamura H."/>
            <person name="Ohtoshi R."/>
            <person name="Moran D.A.P."/>
            <person name="Shinohara A."/>
            <person name="Yoshida Y."/>
            <person name="Fujiwara M."/>
            <person name="Mori M."/>
            <person name="Tomita M."/>
            <person name="Arakawa K."/>
        </authorList>
    </citation>
    <scope>NUCLEOTIDE SEQUENCE [LARGE SCALE GENOMIC DNA]</scope>
</reference>